<dbReference type="Proteomes" id="UP000002051">
    <property type="component" value="Chromosome 2"/>
</dbReference>
<gene>
    <name evidence="1" type="ordered locus">MTR_2g012300</name>
</gene>
<dbReference type="PaxDb" id="3880-AES63698"/>
<reference evidence="1 3" key="2">
    <citation type="journal article" date="2014" name="BMC Genomics">
        <title>An improved genome release (version Mt4.0) for the model legume Medicago truncatula.</title>
        <authorList>
            <person name="Tang H."/>
            <person name="Krishnakumar V."/>
            <person name="Bidwell S."/>
            <person name="Rosen B."/>
            <person name="Chan A."/>
            <person name="Zhou S."/>
            <person name="Gentzbittel L."/>
            <person name="Childs K.L."/>
            <person name="Yandell M."/>
            <person name="Gundlach H."/>
            <person name="Mayer K.F."/>
            <person name="Schwartz D.C."/>
            <person name="Town C.D."/>
        </authorList>
    </citation>
    <scope>GENOME REANNOTATION</scope>
    <source>
        <strain evidence="2 3">cv. Jemalong A17</strain>
    </source>
</reference>
<dbReference type="EnsemblPlants" id="AES63698">
    <property type="protein sequence ID" value="AES63698"/>
    <property type="gene ID" value="MTR_2g012300"/>
</dbReference>
<organism evidence="1 3">
    <name type="scientific">Medicago truncatula</name>
    <name type="common">Barrel medic</name>
    <name type="synonym">Medicago tribuloides</name>
    <dbReference type="NCBI Taxonomy" id="3880"/>
    <lineage>
        <taxon>Eukaryota</taxon>
        <taxon>Viridiplantae</taxon>
        <taxon>Streptophyta</taxon>
        <taxon>Embryophyta</taxon>
        <taxon>Tracheophyta</taxon>
        <taxon>Spermatophyta</taxon>
        <taxon>Magnoliopsida</taxon>
        <taxon>eudicotyledons</taxon>
        <taxon>Gunneridae</taxon>
        <taxon>Pentapetalae</taxon>
        <taxon>rosids</taxon>
        <taxon>fabids</taxon>
        <taxon>Fabales</taxon>
        <taxon>Fabaceae</taxon>
        <taxon>Papilionoideae</taxon>
        <taxon>50 kb inversion clade</taxon>
        <taxon>NPAAA clade</taxon>
        <taxon>Hologalegina</taxon>
        <taxon>IRL clade</taxon>
        <taxon>Trifolieae</taxon>
        <taxon>Medicago</taxon>
    </lineage>
</organism>
<evidence type="ECO:0000313" key="1">
    <source>
        <dbReference type="EMBL" id="AES63698.1"/>
    </source>
</evidence>
<evidence type="ECO:0000313" key="2">
    <source>
        <dbReference type="EnsemblPlants" id="AES63698"/>
    </source>
</evidence>
<dbReference type="HOGENOM" id="CLU_180329_0_0_1"/>
<reference evidence="2" key="3">
    <citation type="submission" date="2015-04" db="UniProtKB">
        <authorList>
            <consortium name="EnsemblPlants"/>
        </authorList>
    </citation>
    <scope>IDENTIFICATION</scope>
    <source>
        <strain evidence="2">cv. Jemalong A17</strain>
    </source>
</reference>
<sequence length="86" mass="10118">MKGVACVIEKCDEKCCESASKLKKLEFWKQEIRGRFSGLGGDFALWFFVRWFGKNRWPIYGVRWSIYGVLWPILIAGNKTETYFRA</sequence>
<reference evidence="1 3" key="1">
    <citation type="journal article" date="2011" name="Nature">
        <title>The Medicago genome provides insight into the evolution of rhizobial symbioses.</title>
        <authorList>
            <person name="Young N.D."/>
            <person name="Debelle F."/>
            <person name="Oldroyd G.E."/>
            <person name="Geurts R."/>
            <person name="Cannon S.B."/>
            <person name="Udvardi M.K."/>
            <person name="Benedito V.A."/>
            <person name="Mayer K.F."/>
            <person name="Gouzy J."/>
            <person name="Schoof H."/>
            <person name="Van de Peer Y."/>
            <person name="Proost S."/>
            <person name="Cook D.R."/>
            <person name="Meyers B.C."/>
            <person name="Spannagl M."/>
            <person name="Cheung F."/>
            <person name="De Mita S."/>
            <person name="Krishnakumar V."/>
            <person name="Gundlach H."/>
            <person name="Zhou S."/>
            <person name="Mudge J."/>
            <person name="Bharti A.K."/>
            <person name="Murray J.D."/>
            <person name="Naoumkina M.A."/>
            <person name="Rosen B."/>
            <person name="Silverstein K.A."/>
            <person name="Tang H."/>
            <person name="Rombauts S."/>
            <person name="Zhao P.X."/>
            <person name="Zhou P."/>
            <person name="Barbe V."/>
            <person name="Bardou P."/>
            <person name="Bechner M."/>
            <person name="Bellec A."/>
            <person name="Berger A."/>
            <person name="Berges H."/>
            <person name="Bidwell S."/>
            <person name="Bisseling T."/>
            <person name="Choisne N."/>
            <person name="Couloux A."/>
            <person name="Denny R."/>
            <person name="Deshpande S."/>
            <person name="Dai X."/>
            <person name="Doyle J.J."/>
            <person name="Dudez A.M."/>
            <person name="Farmer A.D."/>
            <person name="Fouteau S."/>
            <person name="Franken C."/>
            <person name="Gibelin C."/>
            <person name="Gish J."/>
            <person name="Goldstein S."/>
            <person name="Gonzalez A.J."/>
            <person name="Green P.J."/>
            <person name="Hallab A."/>
            <person name="Hartog M."/>
            <person name="Hua A."/>
            <person name="Humphray S.J."/>
            <person name="Jeong D.H."/>
            <person name="Jing Y."/>
            <person name="Jocker A."/>
            <person name="Kenton S.M."/>
            <person name="Kim D.J."/>
            <person name="Klee K."/>
            <person name="Lai H."/>
            <person name="Lang C."/>
            <person name="Lin S."/>
            <person name="Macmil S.L."/>
            <person name="Magdelenat G."/>
            <person name="Matthews L."/>
            <person name="McCorrison J."/>
            <person name="Monaghan E.L."/>
            <person name="Mun J.H."/>
            <person name="Najar F.Z."/>
            <person name="Nicholson C."/>
            <person name="Noirot C."/>
            <person name="O'Bleness M."/>
            <person name="Paule C.R."/>
            <person name="Poulain J."/>
            <person name="Prion F."/>
            <person name="Qin B."/>
            <person name="Qu C."/>
            <person name="Retzel E.F."/>
            <person name="Riddle C."/>
            <person name="Sallet E."/>
            <person name="Samain S."/>
            <person name="Samson N."/>
            <person name="Sanders I."/>
            <person name="Saurat O."/>
            <person name="Scarpelli C."/>
            <person name="Schiex T."/>
            <person name="Segurens B."/>
            <person name="Severin A.J."/>
            <person name="Sherrier D.J."/>
            <person name="Shi R."/>
            <person name="Sims S."/>
            <person name="Singer S.R."/>
            <person name="Sinharoy S."/>
            <person name="Sterck L."/>
            <person name="Viollet A."/>
            <person name="Wang B.B."/>
            <person name="Wang K."/>
            <person name="Wang M."/>
            <person name="Wang X."/>
            <person name="Warfsmann J."/>
            <person name="Weissenbach J."/>
            <person name="White D.D."/>
            <person name="White J.D."/>
            <person name="Wiley G.B."/>
            <person name="Wincker P."/>
            <person name="Xing Y."/>
            <person name="Yang L."/>
            <person name="Yao Z."/>
            <person name="Ying F."/>
            <person name="Zhai J."/>
            <person name="Zhou L."/>
            <person name="Zuber A."/>
            <person name="Denarie J."/>
            <person name="Dixon R.A."/>
            <person name="May G.D."/>
            <person name="Schwartz D.C."/>
            <person name="Rogers J."/>
            <person name="Quetier F."/>
            <person name="Town C.D."/>
            <person name="Roe B.A."/>
        </authorList>
    </citation>
    <scope>NUCLEOTIDE SEQUENCE [LARGE SCALE GENOMIC DNA]</scope>
    <source>
        <strain evidence="1">A17</strain>
        <strain evidence="2 3">cv. Jemalong A17</strain>
    </source>
</reference>
<name>G7ILD8_MEDTR</name>
<accession>G7ILD8</accession>
<protein>
    <submittedName>
        <fullName evidence="1">Transmembrane protein, putative</fullName>
    </submittedName>
</protein>
<dbReference type="EMBL" id="CM001218">
    <property type="protein sequence ID" value="AES63698.1"/>
    <property type="molecule type" value="Genomic_DNA"/>
</dbReference>
<keyword evidence="1" id="KW-0812">Transmembrane</keyword>
<dbReference type="AlphaFoldDB" id="G7ILD8"/>
<keyword evidence="3" id="KW-1185">Reference proteome</keyword>
<evidence type="ECO:0000313" key="3">
    <source>
        <dbReference type="Proteomes" id="UP000002051"/>
    </source>
</evidence>
<proteinExistence type="predicted"/>
<keyword evidence="1" id="KW-0472">Membrane</keyword>